<comment type="caution">
    <text evidence="3">The sequence shown here is derived from an EMBL/GenBank/DDBJ whole genome shotgun (WGS) entry which is preliminary data.</text>
</comment>
<keyword evidence="1" id="KW-0472">Membrane</keyword>
<protein>
    <submittedName>
        <fullName evidence="3 4">Mitochondrial protein</fullName>
    </submittedName>
</protein>
<dbReference type="STRING" id="1194695.A0A5A7THQ3"/>
<dbReference type="SUPFAM" id="SSF56672">
    <property type="entry name" value="DNA/RNA polymerases"/>
    <property type="match status" value="1"/>
</dbReference>
<dbReference type="EMBL" id="SSTE01017061">
    <property type="protein sequence ID" value="KAA0040819.1"/>
    <property type="molecule type" value="Genomic_DNA"/>
</dbReference>
<evidence type="ECO:0000313" key="5">
    <source>
        <dbReference type="Proteomes" id="UP000321393"/>
    </source>
</evidence>
<dbReference type="Gene3D" id="3.30.70.270">
    <property type="match status" value="1"/>
</dbReference>
<gene>
    <name evidence="4" type="ORF">E5676_scaffold306G00430</name>
    <name evidence="3" type="ORF">E6C27_scaffold333G00380</name>
</gene>
<dbReference type="InterPro" id="IPR043502">
    <property type="entry name" value="DNA/RNA_pol_sf"/>
</dbReference>
<organism evidence="3 5">
    <name type="scientific">Cucumis melo var. makuwa</name>
    <name type="common">Oriental melon</name>
    <dbReference type="NCBI Taxonomy" id="1194695"/>
    <lineage>
        <taxon>Eukaryota</taxon>
        <taxon>Viridiplantae</taxon>
        <taxon>Streptophyta</taxon>
        <taxon>Embryophyta</taxon>
        <taxon>Tracheophyta</taxon>
        <taxon>Spermatophyta</taxon>
        <taxon>Magnoliopsida</taxon>
        <taxon>eudicotyledons</taxon>
        <taxon>Gunneridae</taxon>
        <taxon>Pentapetalae</taxon>
        <taxon>rosids</taxon>
        <taxon>fabids</taxon>
        <taxon>Cucurbitales</taxon>
        <taxon>Cucurbitaceae</taxon>
        <taxon>Benincaseae</taxon>
        <taxon>Cucumis</taxon>
    </lineage>
</organism>
<feature type="domain" description="Reverse transcriptase/retrotransposon-derived protein RNase H-like" evidence="2">
    <location>
        <begin position="90"/>
        <end position="129"/>
    </location>
</feature>
<dbReference type="AlphaFoldDB" id="A0A5A7THQ3"/>
<keyword evidence="1" id="KW-0812">Transmembrane</keyword>
<reference evidence="5 6" key="1">
    <citation type="submission" date="2019-08" db="EMBL/GenBank/DDBJ databases">
        <title>Draft genome sequences of two oriental melons (Cucumis melo L. var makuwa).</title>
        <authorList>
            <person name="Kwon S.-Y."/>
        </authorList>
    </citation>
    <scope>NUCLEOTIDE SEQUENCE [LARGE SCALE GENOMIC DNA]</scope>
    <source>
        <strain evidence="6">cv. Chang Bougi</strain>
        <strain evidence="5">cv. SW 3</strain>
        <tissue evidence="3">Leaf</tissue>
    </source>
</reference>
<evidence type="ECO:0000313" key="3">
    <source>
        <dbReference type="EMBL" id="KAA0040819.1"/>
    </source>
</evidence>
<dbReference type="PANTHER" id="PTHR33064">
    <property type="entry name" value="POL PROTEIN"/>
    <property type="match status" value="1"/>
</dbReference>
<evidence type="ECO:0000313" key="4">
    <source>
        <dbReference type="EMBL" id="TYK17796.1"/>
    </source>
</evidence>
<proteinExistence type="predicted"/>
<dbReference type="InterPro" id="IPR051320">
    <property type="entry name" value="Viral_Replic_Matur_Polypro"/>
</dbReference>
<keyword evidence="1" id="KW-1133">Transmembrane helix</keyword>
<dbReference type="OrthoDB" id="2020560at2759"/>
<feature type="transmembrane region" description="Helical" evidence="1">
    <location>
        <begin position="12"/>
        <end position="30"/>
    </location>
</feature>
<dbReference type="InterPro" id="IPR041577">
    <property type="entry name" value="RT_RNaseH_2"/>
</dbReference>
<dbReference type="EMBL" id="SSTD01007940">
    <property type="protein sequence ID" value="TYK17796.1"/>
    <property type="molecule type" value="Genomic_DNA"/>
</dbReference>
<dbReference type="Pfam" id="PF17919">
    <property type="entry name" value="RT_RNaseH_2"/>
    <property type="match status" value="1"/>
</dbReference>
<evidence type="ECO:0000256" key="1">
    <source>
        <dbReference type="SAM" id="Phobius"/>
    </source>
</evidence>
<name>A0A5A7THQ3_CUCMM</name>
<evidence type="ECO:0000259" key="2">
    <source>
        <dbReference type="Pfam" id="PF17919"/>
    </source>
</evidence>
<dbReference type="Proteomes" id="UP000321947">
    <property type="component" value="Unassembled WGS sequence"/>
</dbReference>
<dbReference type="Proteomes" id="UP000321393">
    <property type="component" value="Unassembled WGS sequence"/>
</dbReference>
<evidence type="ECO:0000313" key="6">
    <source>
        <dbReference type="Proteomes" id="UP000321947"/>
    </source>
</evidence>
<sequence length="149" mass="16939">MGKTNSMTRLHYYNLLIACLVNYVLSLIRIRGEAHEDRWFSKLPPHLDVKPLKSILGYVGFCRRFIKGFSRIAKPLSNLLYTDQSFISDEKYNQMFQTLKDALTSVSILITPDWSQPFVLMCDASDVVGHAGSKEGQSDSSHILLEQNP</sequence>
<accession>A0A5A7THQ3</accession>
<dbReference type="PANTHER" id="PTHR33064:SF39">
    <property type="match status" value="1"/>
</dbReference>
<dbReference type="InterPro" id="IPR043128">
    <property type="entry name" value="Rev_trsase/Diguanyl_cyclase"/>
</dbReference>